<evidence type="ECO:0000313" key="3">
    <source>
        <dbReference type="Proteomes" id="UP000290608"/>
    </source>
</evidence>
<feature type="domain" description="DUF6268" evidence="1">
    <location>
        <begin position="40"/>
        <end position="279"/>
    </location>
</feature>
<proteinExistence type="predicted"/>
<dbReference type="STRING" id="1122159.SAMN02745246_01035"/>
<sequence length="290" mass="32768">MHRYIMVTLLIAVGKIGFGQEHTAQVNLDYALVPETSKGVSMQSFNVEVSLPVSLGAVTLKPAVGLRNYDMEYWDTMNFNTEPVEKIDNVFAGLNANYAFTDAWSLDANAEASWASGLNLNELVLTGNTYFTYTLNKKSPVALQLGAQYDSHLGDLQLLPLVELAFSMQRFHIKLGFPEIRIAYQLSENSRLSTGYSFKGDYFYMPQAIDFNTVNYADQAAIRQQKLSLTYDYHLDDNWSFSLCGGYLFQNHLQFYEDTQKVYDLDMGSGPVFSTGIKFNFSNNKHETND</sequence>
<organism evidence="2 3">
    <name type="scientific">Leeuwenhoekiella marinoflava</name>
    <dbReference type="NCBI Taxonomy" id="988"/>
    <lineage>
        <taxon>Bacteria</taxon>
        <taxon>Pseudomonadati</taxon>
        <taxon>Bacteroidota</taxon>
        <taxon>Flavobacteriia</taxon>
        <taxon>Flavobacteriales</taxon>
        <taxon>Flavobacteriaceae</taxon>
        <taxon>Leeuwenhoekiella</taxon>
    </lineage>
</organism>
<dbReference type="EMBL" id="QOVL01000004">
    <property type="protein sequence ID" value="RXG32318.1"/>
    <property type="molecule type" value="Genomic_DNA"/>
</dbReference>
<accession>A0A4V1KSN1</accession>
<dbReference type="Proteomes" id="UP000290608">
    <property type="component" value="Unassembled WGS sequence"/>
</dbReference>
<evidence type="ECO:0000259" key="1">
    <source>
        <dbReference type="Pfam" id="PF19783"/>
    </source>
</evidence>
<evidence type="ECO:0000313" key="2">
    <source>
        <dbReference type="EMBL" id="RXG32318.1"/>
    </source>
</evidence>
<dbReference type="AlphaFoldDB" id="A0A4V1KSN1"/>
<protein>
    <recommendedName>
        <fullName evidence="1">DUF6268 domain-containing protein</fullName>
    </recommendedName>
</protein>
<name>A0A4V1KSN1_9FLAO</name>
<comment type="caution">
    <text evidence="2">The sequence shown here is derived from an EMBL/GenBank/DDBJ whole genome shotgun (WGS) entry which is preliminary data.</text>
</comment>
<reference evidence="2 3" key="1">
    <citation type="submission" date="2018-07" db="EMBL/GenBank/DDBJ databases">
        <title>Leeuwenhoekiella genomics.</title>
        <authorList>
            <person name="Tahon G."/>
            <person name="Willems A."/>
        </authorList>
    </citation>
    <scope>NUCLEOTIDE SEQUENCE [LARGE SCALE GENOMIC DNA]</scope>
    <source>
        <strain evidence="2 3">LMG 1345</strain>
    </source>
</reference>
<gene>
    <name evidence="2" type="ORF">DSL99_1124</name>
</gene>
<dbReference type="RefSeq" id="WP_128759312.1">
    <property type="nucleotide sequence ID" value="NZ_QOVL01000004.1"/>
</dbReference>
<dbReference type="Pfam" id="PF19783">
    <property type="entry name" value="DUF6268"/>
    <property type="match status" value="1"/>
</dbReference>
<dbReference type="InterPro" id="IPR046235">
    <property type="entry name" value="DUF6268"/>
</dbReference>